<dbReference type="RefSeq" id="XP_044565474.1">
    <property type="nucleotide sequence ID" value="XM_044703853.1"/>
</dbReference>
<dbReference type="AlphaFoldDB" id="A0A6A5C1B9"/>
<dbReference type="Pfam" id="PF00078">
    <property type="entry name" value="RVT_1"/>
    <property type="match status" value="1"/>
</dbReference>
<dbReference type="SUPFAM" id="SSF56672">
    <property type="entry name" value="DNA/RNA polymerases"/>
    <property type="match status" value="1"/>
</dbReference>
<dbReference type="InterPro" id="IPR043128">
    <property type="entry name" value="Rev_trsase/Diguanyl_cyclase"/>
</dbReference>
<dbReference type="VEuPathDB" id="AmoebaDB:FDP41_013244"/>
<evidence type="ECO:0000313" key="3">
    <source>
        <dbReference type="Proteomes" id="UP000444721"/>
    </source>
</evidence>
<dbReference type="Proteomes" id="UP000444721">
    <property type="component" value="Unassembled WGS sequence"/>
</dbReference>
<proteinExistence type="predicted"/>
<dbReference type="PANTHER" id="PTHR33050:SF7">
    <property type="entry name" value="RIBONUCLEASE H"/>
    <property type="match status" value="1"/>
</dbReference>
<dbReference type="VEuPathDB" id="AmoebaDB:NF0028300"/>
<dbReference type="InterPro" id="IPR043502">
    <property type="entry name" value="DNA/RNA_pol_sf"/>
</dbReference>
<dbReference type="InterPro" id="IPR000477">
    <property type="entry name" value="RT_dom"/>
</dbReference>
<dbReference type="VEuPathDB" id="AmoebaDB:NfTy_036410"/>
<dbReference type="Gene3D" id="3.10.10.10">
    <property type="entry name" value="HIV Type 1 Reverse Transcriptase, subunit A, domain 1"/>
    <property type="match status" value="1"/>
</dbReference>
<comment type="caution">
    <text evidence="2">The sequence shown here is derived from an EMBL/GenBank/DDBJ whole genome shotgun (WGS) entry which is preliminary data.</text>
</comment>
<dbReference type="Gene3D" id="3.30.70.270">
    <property type="match status" value="1"/>
</dbReference>
<dbReference type="PROSITE" id="PS50878">
    <property type="entry name" value="RT_POL"/>
    <property type="match status" value="1"/>
</dbReference>
<dbReference type="InterPro" id="IPR052055">
    <property type="entry name" value="Hepadnavirus_pol/RT"/>
</dbReference>
<dbReference type="GeneID" id="68120459"/>
<accession>A0A6A5C1B9</accession>
<name>A0A6A5C1B9_NAEFO</name>
<reference evidence="2 3" key="1">
    <citation type="journal article" date="2019" name="Sci. Rep.">
        <title>Nanopore sequencing improves the draft genome of the human pathogenic amoeba Naegleria fowleri.</title>
        <authorList>
            <person name="Liechti N."/>
            <person name="Schurch N."/>
            <person name="Bruggmann R."/>
            <person name="Wittwer M."/>
        </authorList>
    </citation>
    <scope>NUCLEOTIDE SEQUENCE [LARGE SCALE GENOMIC DNA]</scope>
    <source>
        <strain evidence="2 3">ATCC 30894</strain>
    </source>
</reference>
<dbReference type="CDD" id="cd03714">
    <property type="entry name" value="RT_DIRS1"/>
    <property type="match status" value="1"/>
</dbReference>
<dbReference type="OrthoDB" id="2348824at2759"/>
<evidence type="ECO:0000259" key="1">
    <source>
        <dbReference type="PROSITE" id="PS50878"/>
    </source>
</evidence>
<keyword evidence="3" id="KW-1185">Reference proteome</keyword>
<protein>
    <recommendedName>
        <fullName evidence="1">Reverse transcriptase domain-containing protein</fullName>
    </recommendedName>
</protein>
<organism evidence="2 3">
    <name type="scientific">Naegleria fowleri</name>
    <name type="common">Brain eating amoeba</name>
    <dbReference type="NCBI Taxonomy" id="5763"/>
    <lineage>
        <taxon>Eukaryota</taxon>
        <taxon>Discoba</taxon>
        <taxon>Heterolobosea</taxon>
        <taxon>Tetramitia</taxon>
        <taxon>Eutetramitia</taxon>
        <taxon>Vahlkampfiidae</taxon>
        <taxon>Naegleria</taxon>
    </lineage>
</organism>
<dbReference type="PANTHER" id="PTHR33050">
    <property type="entry name" value="REVERSE TRANSCRIPTASE DOMAIN-CONTAINING PROTEIN"/>
    <property type="match status" value="1"/>
</dbReference>
<evidence type="ECO:0000313" key="2">
    <source>
        <dbReference type="EMBL" id="KAF0980761.1"/>
    </source>
</evidence>
<gene>
    <name evidence="2" type="ORF">FDP41_013244</name>
</gene>
<dbReference type="EMBL" id="VFQX01000017">
    <property type="protein sequence ID" value="KAF0980761.1"/>
    <property type="molecule type" value="Genomic_DNA"/>
</dbReference>
<sequence length="610" mass="70681">MLAAVFVTLIKDLQQQKDLVLNPIHLVTKKGLDLFRLILDLRKMNLGIDLESFKMETLLNTIKILKPGTWATKIDLSKGYYHIPIHPNSRKLLGFIWNNQFYHFNVLPFGLSSAPRIFTKIMKQVVKKWRFQGMIIFIYIDDILILSFMGKEHCRMQTLQVLADMKYLGFMIQPSKCILEPTQSIEYLGLQLDFLNGKVLIPQQKKEIALERINQMTSMAIMHQSISCRKIAQFLGKIEFLSKAEKAIPVFCYRLKRSMNSIVQKKGWSATMRIFQNCLKDLKILKTLIQNSQGTPFELSWDLKRIYTDSSLQGFGAIQNNNVLGSLNSTSTYQREGIDNSFGFPKGSSSITSLSSKNSIPSNFRQYNSSFLSQEGLWSSGFPSNNCKENMETFNETRMVHTESELYSNNGKCHSRSPIEDGRMGNFSRVIQPPQSKIWPIYSGQVCLQGQPPFNQIQFLESSTRCFQRGLESRQQLHGSSSFLDSSNHLENHQEPSEGFIDYSQLEQLLVVSTTAKNLSRDRIISSKDAYQQAIIRAIEKLKMDRVLSSERRTLVTDGYRCLCIETKYSSNYIFNLWRRFKRYQNYRFWYQLPFTYESAEEFIYHKLDS</sequence>
<feature type="domain" description="Reverse transcriptase" evidence="1">
    <location>
        <begin position="8"/>
        <end position="192"/>
    </location>
</feature>